<name>A0A8J6QBM3_9FLAO</name>
<evidence type="ECO:0000259" key="1">
    <source>
        <dbReference type="PROSITE" id="PS51729"/>
    </source>
</evidence>
<feature type="domain" description="N-acetyltransferase" evidence="1">
    <location>
        <begin position="8"/>
        <end position="93"/>
    </location>
</feature>
<organism evidence="2 3">
    <name type="scientific">Aestuariibaculum suncheonense</name>
    <dbReference type="NCBI Taxonomy" id="1028745"/>
    <lineage>
        <taxon>Bacteria</taxon>
        <taxon>Pseudomonadati</taxon>
        <taxon>Bacteroidota</taxon>
        <taxon>Flavobacteriia</taxon>
        <taxon>Flavobacteriales</taxon>
        <taxon>Flavobacteriaceae</taxon>
    </lineage>
</organism>
<dbReference type="Proteomes" id="UP000602057">
    <property type="component" value="Unassembled WGS sequence"/>
</dbReference>
<accession>A0A8J6QBM3</accession>
<dbReference type="AlphaFoldDB" id="A0A8J6QBM3"/>
<dbReference type="SUPFAM" id="SSF55729">
    <property type="entry name" value="Acyl-CoA N-acyltransferases (Nat)"/>
    <property type="match status" value="1"/>
</dbReference>
<evidence type="ECO:0000313" key="2">
    <source>
        <dbReference type="EMBL" id="MBD0834663.1"/>
    </source>
</evidence>
<keyword evidence="3" id="KW-1185">Reference proteome</keyword>
<dbReference type="RefSeq" id="WP_188215125.1">
    <property type="nucleotide sequence ID" value="NZ_BAABGH010000004.1"/>
</dbReference>
<protein>
    <submittedName>
        <fullName evidence="2">N-acetyltransferase</fullName>
    </submittedName>
</protein>
<dbReference type="EMBL" id="JACVXC010000001">
    <property type="protein sequence ID" value="MBD0834663.1"/>
    <property type="molecule type" value="Genomic_DNA"/>
</dbReference>
<sequence length="98" mass="11513">MIDAAELIDNDFLRQFELKIDSHLAKIEYSLQDRKIFLTKLVIPEEIQDDEFRKEFLEAVFTSIGERNLSVVPTSPEIAKFVRSNRKYKRMLPVGVRI</sequence>
<reference evidence="2" key="2">
    <citation type="submission" date="2020-09" db="EMBL/GenBank/DDBJ databases">
        <authorList>
            <person name="Wu Z."/>
        </authorList>
    </citation>
    <scope>NUCLEOTIDE SEQUENCE</scope>
    <source>
        <strain evidence="2">SC17</strain>
    </source>
</reference>
<dbReference type="PROSITE" id="PS51729">
    <property type="entry name" value="GNAT_YJDJ"/>
    <property type="match status" value="1"/>
</dbReference>
<gene>
    <name evidence="2" type="ORF">ICJ84_04370</name>
</gene>
<comment type="caution">
    <text evidence="2">The sequence shown here is derived from an EMBL/GenBank/DDBJ whole genome shotgun (WGS) entry which is preliminary data.</text>
</comment>
<proteinExistence type="predicted"/>
<reference evidence="2" key="1">
    <citation type="journal article" date="2013" name="Int. J. Syst. Evol. Microbiol.">
        <title>Aestuariibaculum suncheonense gen. nov., sp. nov., a marine bacterium of the family Flavobacteriaceae isolated from a tidal flat and emended descriptions of the genera Gaetbulibacter and Tamlana.</title>
        <authorList>
            <person name="Jeong S.H."/>
            <person name="Park M.S."/>
            <person name="Jin H.M."/>
            <person name="Lee K."/>
            <person name="Park W."/>
            <person name="Jeon C.O."/>
        </authorList>
    </citation>
    <scope>NUCLEOTIDE SEQUENCE</scope>
    <source>
        <strain evidence="2">SC17</strain>
    </source>
</reference>
<dbReference type="Gene3D" id="3.40.630.30">
    <property type="match status" value="1"/>
</dbReference>
<dbReference type="InterPro" id="IPR031165">
    <property type="entry name" value="GNAT_YJDJ"/>
</dbReference>
<dbReference type="Pfam" id="PF14542">
    <property type="entry name" value="Acetyltransf_CG"/>
    <property type="match status" value="1"/>
</dbReference>
<dbReference type="InterPro" id="IPR016181">
    <property type="entry name" value="Acyl_CoA_acyltransferase"/>
</dbReference>
<evidence type="ECO:0000313" key="3">
    <source>
        <dbReference type="Proteomes" id="UP000602057"/>
    </source>
</evidence>